<dbReference type="GO" id="GO:0005509">
    <property type="term" value="F:calcium ion binding"/>
    <property type="evidence" value="ECO:0007669"/>
    <property type="project" value="InterPro"/>
</dbReference>
<dbReference type="InterPro" id="IPR001343">
    <property type="entry name" value="Hemolysn_Ca-bd"/>
</dbReference>
<feature type="compositionally biased region" description="Basic and acidic residues" evidence="3">
    <location>
        <begin position="379"/>
        <end position="398"/>
    </location>
</feature>
<comment type="subcellular location">
    <subcellularLocation>
        <location evidence="1">Secreted</location>
    </subcellularLocation>
</comment>
<feature type="region of interest" description="Disordered" evidence="3">
    <location>
        <begin position="370"/>
        <end position="398"/>
    </location>
</feature>
<dbReference type="Proteomes" id="UP000283644">
    <property type="component" value="Unassembled WGS sequence"/>
</dbReference>
<reference evidence="5 6" key="1">
    <citation type="submission" date="2018-09" db="EMBL/GenBank/DDBJ databases">
        <title>Genome sequencing of Nocardioides immobilis CCTCC AB 2017083 for comparison to Nocardioides silvaticus.</title>
        <authorList>
            <person name="Li C."/>
            <person name="Wang G."/>
        </authorList>
    </citation>
    <scope>NUCLEOTIDE SEQUENCE [LARGE SCALE GENOMIC DNA]</scope>
    <source>
        <strain evidence="5 6">CCTCC AB 2017083</strain>
    </source>
</reference>
<evidence type="ECO:0000256" key="2">
    <source>
        <dbReference type="ARBA" id="ARBA00022525"/>
    </source>
</evidence>
<dbReference type="PANTHER" id="PTHR38340">
    <property type="entry name" value="S-LAYER PROTEIN"/>
    <property type="match status" value="1"/>
</dbReference>
<organism evidence="5 6">
    <name type="scientific">Nocardioides immobilis</name>
    <dbReference type="NCBI Taxonomy" id="2049295"/>
    <lineage>
        <taxon>Bacteria</taxon>
        <taxon>Bacillati</taxon>
        <taxon>Actinomycetota</taxon>
        <taxon>Actinomycetes</taxon>
        <taxon>Propionibacteriales</taxon>
        <taxon>Nocardioidaceae</taxon>
        <taxon>Nocardioides</taxon>
    </lineage>
</organism>
<feature type="chain" id="PRO_5038545030" description="Calcium-binding protein" evidence="4">
    <location>
        <begin position="22"/>
        <end position="398"/>
    </location>
</feature>
<dbReference type="InterPro" id="IPR050557">
    <property type="entry name" value="RTX_toxin/Mannuronan_C5-epim"/>
</dbReference>
<dbReference type="EMBL" id="QXGH01000016">
    <property type="protein sequence ID" value="RHW26577.1"/>
    <property type="molecule type" value="Genomic_DNA"/>
</dbReference>
<sequence>MVRLLTVLLMTAAASILPALAGPSADAGAAMCGGYVVTIDLSQPGAPDPDRDASDVVLGTPGDDRIETGHGADVVCAGAGHDVVRGGQGPDVLYGEAGNDLVDGADGFDDLHGNAGADTLLGGRLHDNLYPGGGAPSGRRDRSYGGGDHDRLYSSAGEDLLVGGSGPDAVLYVDLGGATGGVTVDLMVAGRQDTGTGGVDELVSIRGLDGSAGDDVLSGNGGNNTISGQGGVDILKGRDGNDHLTGGQGTTARGGRGRDWIYGAEWVYAGPGDDQLPSSTADELIVGGPGSDTIRYLYRECRPGCEDDPGPVSLTIDLARNGPQDTGGGGMDELVGIENIITGAGDDVLSGNGEANRLESRWGDDILNGRAGADWLDGGDDHDTCNGGPGRDRIEDCE</sequence>
<dbReference type="Pfam" id="PF00353">
    <property type="entry name" value="HemolysinCabind"/>
    <property type="match status" value="5"/>
</dbReference>
<keyword evidence="2" id="KW-0964">Secreted</keyword>
<evidence type="ECO:0000313" key="5">
    <source>
        <dbReference type="EMBL" id="RHW26577.1"/>
    </source>
</evidence>
<dbReference type="Gene3D" id="2.150.10.10">
    <property type="entry name" value="Serralysin-like metalloprotease, C-terminal"/>
    <property type="match status" value="3"/>
</dbReference>
<evidence type="ECO:0000256" key="3">
    <source>
        <dbReference type="SAM" id="MobiDB-lite"/>
    </source>
</evidence>
<dbReference type="GO" id="GO:0005576">
    <property type="term" value="C:extracellular region"/>
    <property type="evidence" value="ECO:0007669"/>
    <property type="project" value="UniProtKB-SubCell"/>
</dbReference>
<gene>
    <name evidence="5" type="ORF">D0Z08_12445</name>
</gene>
<feature type="compositionally biased region" description="Basic and acidic residues" evidence="3">
    <location>
        <begin position="138"/>
        <end position="150"/>
    </location>
</feature>
<feature type="region of interest" description="Disordered" evidence="3">
    <location>
        <begin position="131"/>
        <end position="150"/>
    </location>
</feature>
<evidence type="ECO:0000256" key="4">
    <source>
        <dbReference type="SAM" id="SignalP"/>
    </source>
</evidence>
<dbReference type="InterPro" id="IPR011049">
    <property type="entry name" value="Serralysin-like_metalloprot_C"/>
</dbReference>
<dbReference type="PROSITE" id="PS00330">
    <property type="entry name" value="HEMOLYSIN_CALCIUM"/>
    <property type="match status" value="3"/>
</dbReference>
<dbReference type="AlphaFoldDB" id="A0A417Y1Z1"/>
<dbReference type="InterPro" id="IPR018511">
    <property type="entry name" value="Hemolysin-typ_Ca-bd_CS"/>
</dbReference>
<accession>A0A417Y1Z1</accession>
<dbReference type="SUPFAM" id="SSF51120">
    <property type="entry name" value="beta-Roll"/>
    <property type="match status" value="2"/>
</dbReference>
<evidence type="ECO:0000313" key="6">
    <source>
        <dbReference type="Proteomes" id="UP000283644"/>
    </source>
</evidence>
<dbReference type="RefSeq" id="WP_118925574.1">
    <property type="nucleotide sequence ID" value="NZ_QXGH01000016.1"/>
</dbReference>
<dbReference type="PRINTS" id="PR00313">
    <property type="entry name" value="CABNDNGRPT"/>
</dbReference>
<dbReference type="OrthoDB" id="3779081at2"/>
<evidence type="ECO:0000256" key="1">
    <source>
        <dbReference type="ARBA" id="ARBA00004613"/>
    </source>
</evidence>
<keyword evidence="4" id="KW-0732">Signal</keyword>
<protein>
    <recommendedName>
        <fullName evidence="7">Calcium-binding protein</fullName>
    </recommendedName>
</protein>
<name>A0A417Y1Z1_9ACTN</name>
<feature type="signal peptide" evidence="4">
    <location>
        <begin position="1"/>
        <end position="21"/>
    </location>
</feature>
<evidence type="ECO:0008006" key="7">
    <source>
        <dbReference type="Google" id="ProtNLM"/>
    </source>
</evidence>
<proteinExistence type="predicted"/>
<keyword evidence="6" id="KW-1185">Reference proteome</keyword>
<comment type="caution">
    <text evidence="5">The sequence shown here is derived from an EMBL/GenBank/DDBJ whole genome shotgun (WGS) entry which is preliminary data.</text>
</comment>
<dbReference type="PANTHER" id="PTHR38340:SF1">
    <property type="entry name" value="S-LAYER PROTEIN"/>
    <property type="match status" value="1"/>
</dbReference>